<dbReference type="Pfam" id="PF13245">
    <property type="entry name" value="AAA_19"/>
    <property type="match status" value="1"/>
</dbReference>
<dbReference type="GO" id="GO:0006310">
    <property type="term" value="P:DNA recombination"/>
    <property type="evidence" value="ECO:0007669"/>
    <property type="project" value="TreeGrafter"/>
</dbReference>
<sequence length="743" mass="85364">MKIVGIIKEFKTRTGVKAVARIERLDQVENTFIRGDIKTLKINIPYEFKGEFAGHKSYHKIFETVSYQPTTQLDNQQTINYLKSSVFDTIGEKSATMIVEQIPVDTLSKIITTPELLKTVPDLELEKINTLTDTLKQLYNTDSISEKFLENNLKEEFYDFLVKDCLDDEEVWRILTNYFFEYADENNLSSFEEVDKVVLSFDTTNNLLEKRIYWWAYKYSKDILFTTGNTWLKLADLRKKIQEKFFDLSYEEIDRAIALMNKQLKLFVFDAGKKDNIKKIYTTESYQDEITIATQLKAIEDSPNKTIDTDFETLIQEVETEIGTALQIQDFKYNLEQLQAIRNFLTANVSIITGGPGTGKTTVIMGIVKLYQKIYHSKRYAILAPTGRAASRINDIEQENKAVTIHRFLKARGDGEFEYNLNNPTSKKMLIIDECSMIDNHLFASLLVGVVDVEKIILVGDKNQLPSVGYGNLYEDLIDSQKFLTTELLQNNRQTTTAGKNSIIDLATAIQSNTIKAFDFENLNNVDFSFENDAKEMLKKIKKVYSENNPAKLTDQLTDIQVIAPMYKNDLGVANLNVQIKNLVNSAKSTEYKKGGLSYRINDKVMYTENNAQLELYNGDIGYIKDLKITKNSLNLALLSFSEQDKELKAKQFANVVLSYACTIHKTQGSEYETVILVLDHDNPASRWFLNKKMIYTAITRAKQKLYIFSDRQLFINACGKEMKRRETTLTMRIIETFSEIVI</sequence>
<dbReference type="InterPro" id="IPR041451">
    <property type="entry name" value="RecD2_SH13"/>
</dbReference>
<reference evidence="4 5" key="1">
    <citation type="submission" date="2017-11" db="EMBL/GenBank/DDBJ databases">
        <title>Complete genome sequence of Spiroplasma clarkii CN-5 (DSM 19994).</title>
        <authorList>
            <person name="Tsai Y.-M."/>
            <person name="Chang A."/>
            <person name="Lo W.-S."/>
            <person name="Kuo C.-H."/>
        </authorList>
    </citation>
    <scope>NUCLEOTIDE SEQUENCE [LARGE SCALE GENOMIC DNA]</scope>
    <source>
        <strain evidence="4 5">CN-5</strain>
    </source>
</reference>
<dbReference type="Proteomes" id="UP000231179">
    <property type="component" value="Chromosome"/>
</dbReference>
<dbReference type="SMART" id="SM00382">
    <property type="entry name" value="AAA"/>
    <property type="match status" value="1"/>
</dbReference>
<dbReference type="GO" id="GO:0017116">
    <property type="term" value="F:single-stranded DNA helicase activity"/>
    <property type="evidence" value="ECO:0007669"/>
    <property type="project" value="TreeGrafter"/>
</dbReference>
<keyword evidence="5" id="KW-1185">Reference proteome</keyword>
<dbReference type="GO" id="GO:0009338">
    <property type="term" value="C:exodeoxyribonuclease V complex"/>
    <property type="evidence" value="ECO:0007669"/>
    <property type="project" value="TreeGrafter"/>
</dbReference>
<dbReference type="InterPro" id="IPR027785">
    <property type="entry name" value="UvrD-like_helicase_C"/>
</dbReference>
<dbReference type="Pfam" id="PF18335">
    <property type="entry name" value="SH3_13"/>
    <property type="match status" value="1"/>
</dbReference>
<dbReference type="PANTHER" id="PTHR43788">
    <property type="entry name" value="DNA2/NAM7 HELICASE FAMILY MEMBER"/>
    <property type="match status" value="1"/>
</dbReference>
<feature type="domain" description="AAA+ ATPase" evidence="3">
    <location>
        <begin position="346"/>
        <end position="488"/>
    </location>
</feature>
<dbReference type="PANTHER" id="PTHR43788:SF6">
    <property type="entry name" value="DNA HELICASE B"/>
    <property type="match status" value="1"/>
</dbReference>
<dbReference type="Pfam" id="PF13538">
    <property type="entry name" value="UvrD_C_2"/>
    <property type="match status" value="1"/>
</dbReference>
<dbReference type="InterPro" id="IPR050534">
    <property type="entry name" value="Coronavir_polyprotein_1ab"/>
</dbReference>
<evidence type="ECO:0000256" key="1">
    <source>
        <dbReference type="ARBA" id="ARBA00022741"/>
    </source>
</evidence>
<evidence type="ECO:0000313" key="4">
    <source>
        <dbReference type="EMBL" id="ATX71014.1"/>
    </source>
</evidence>
<dbReference type="Gene3D" id="3.40.50.300">
    <property type="entry name" value="P-loop containing nucleotide triphosphate hydrolases"/>
    <property type="match status" value="2"/>
</dbReference>
<protein>
    <submittedName>
        <fullName evidence="4">Exodeoxyribonuclease V subunit alpha</fullName>
    </submittedName>
</protein>
<name>A0A2K8KN03_9MOLU</name>
<dbReference type="GO" id="GO:0005524">
    <property type="term" value="F:ATP binding"/>
    <property type="evidence" value="ECO:0007669"/>
    <property type="project" value="UniProtKB-KW"/>
</dbReference>
<gene>
    <name evidence="4" type="primary">recD</name>
    <name evidence="4" type="ORF">SCLAR_v1c06970</name>
</gene>
<keyword evidence="2" id="KW-0067">ATP-binding</keyword>
<dbReference type="EMBL" id="CP024870">
    <property type="protein sequence ID" value="ATX71014.1"/>
    <property type="molecule type" value="Genomic_DNA"/>
</dbReference>
<evidence type="ECO:0000256" key="2">
    <source>
        <dbReference type="ARBA" id="ARBA00022840"/>
    </source>
</evidence>
<dbReference type="RefSeq" id="WP_100254558.1">
    <property type="nucleotide sequence ID" value="NZ_CP024870.1"/>
</dbReference>
<dbReference type="SUPFAM" id="SSF52540">
    <property type="entry name" value="P-loop containing nucleoside triphosphate hydrolases"/>
    <property type="match status" value="2"/>
</dbReference>
<dbReference type="Gene3D" id="2.30.30.940">
    <property type="match status" value="1"/>
</dbReference>
<keyword evidence="1" id="KW-0547">Nucleotide-binding</keyword>
<accession>A0A2K8KN03</accession>
<proteinExistence type="predicted"/>
<evidence type="ECO:0000313" key="5">
    <source>
        <dbReference type="Proteomes" id="UP000231179"/>
    </source>
</evidence>
<dbReference type="AlphaFoldDB" id="A0A2K8KN03"/>
<dbReference type="InterPro" id="IPR003593">
    <property type="entry name" value="AAA+_ATPase"/>
</dbReference>
<dbReference type="InterPro" id="IPR027417">
    <property type="entry name" value="P-loop_NTPase"/>
</dbReference>
<dbReference type="CDD" id="cd17933">
    <property type="entry name" value="DEXSc_RecD-like"/>
    <property type="match status" value="1"/>
</dbReference>
<evidence type="ECO:0000259" key="3">
    <source>
        <dbReference type="SMART" id="SM00382"/>
    </source>
</evidence>
<dbReference type="CDD" id="cd18809">
    <property type="entry name" value="SF1_C_RecD"/>
    <property type="match status" value="1"/>
</dbReference>
<organism evidence="4 5">
    <name type="scientific">Spiroplasma clarkii</name>
    <dbReference type="NCBI Taxonomy" id="2139"/>
    <lineage>
        <taxon>Bacteria</taxon>
        <taxon>Bacillati</taxon>
        <taxon>Mycoplasmatota</taxon>
        <taxon>Mollicutes</taxon>
        <taxon>Entomoplasmatales</taxon>
        <taxon>Spiroplasmataceae</taxon>
        <taxon>Spiroplasma</taxon>
    </lineage>
</organism>